<evidence type="ECO:0000256" key="1">
    <source>
        <dbReference type="ARBA" id="ARBA00004141"/>
    </source>
</evidence>
<dbReference type="Pfam" id="PF04069">
    <property type="entry name" value="OpuAC"/>
    <property type="match status" value="1"/>
</dbReference>
<dbReference type="InterPro" id="IPR035906">
    <property type="entry name" value="MetI-like_sf"/>
</dbReference>
<evidence type="ECO:0000259" key="9">
    <source>
        <dbReference type="PROSITE" id="PS50928"/>
    </source>
</evidence>
<dbReference type="Gene3D" id="3.40.190.10">
    <property type="entry name" value="Periplasmic binding protein-like II"/>
    <property type="match status" value="1"/>
</dbReference>
<dbReference type="EMBL" id="UINC01001874">
    <property type="protein sequence ID" value="SUZ90186.1"/>
    <property type="molecule type" value="Genomic_DNA"/>
</dbReference>
<dbReference type="AlphaFoldDB" id="A0A381REF2"/>
<protein>
    <recommendedName>
        <fullName evidence="9">ABC transmembrane type-1 domain-containing protein</fullName>
    </recommendedName>
</protein>
<keyword evidence="2" id="KW-0813">Transport</keyword>
<feature type="transmembrane region" description="Helical" evidence="8">
    <location>
        <begin position="400"/>
        <end position="431"/>
    </location>
</feature>
<organism evidence="10">
    <name type="scientific">marine metagenome</name>
    <dbReference type="NCBI Taxonomy" id="408172"/>
    <lineage>
        <taxon>unclassified sequences</taxon>
        <taxon>metagenomes</taxon>
        <taxon>ecological metagenomes</taxon>
    </lineage>
</organism>
<dbReference type="InterPro" id="IPR000515">
    <property type="entry name" value="MetI-like"/>
</dbReference>
<dbReference type="CDD" id="cd06261">
    <property type="entry name" value="TM_PBP2"/>
    <property type="match status" value="1"/>
</dbReference>
<dbReference type="SUPFAM" id="SSF53850">
    <property type="entry name" value="Periplasmic binding protein-like II"/>
    <property type="match status" value="1"/>
</dbReference>
<evidence type="ECO:0000256" key="2">
    <source>
        <dbReference type="ARBA" id="ARBA00022448"/>
    </source>
</evidence>
<proteinExistence type="inferred from homology"/>
<dbReference type="FunFam" id="1.10.3720.10:FF:000001">
    <property type="entry name" value="Glycine betaine ABC transporter, permease"/>
    <property type="match status" value="1"/>
</dbReference>
<comment type="similarity">
    <text evidence="7">In the N-terminal section; belongs to the binding-protein-dependent transport system permease family.</text>
</comment>
<feature type="transmembrane region" description="Helical" evidence="8">
    <location>
        <begin position="451"/>
        <end position="470"/>
    </location>
</feature>
<dbReference type="GO" id="GO:0022857">
    <property type="term" value="F:transmembrane transporter activity"/>
    <property type="evidence" value="ECO:0007669"/>
    <property type="project" value="InterPro"/>
</dbReference>
<evidence type="ECO:0000256" key="4">
    <source>
        <dbReference type="ARBA" id="ARBA00022989"/>
    </source>
</evidence>
<evidence type="ECO:0000256" key="3">
    <source>
        <dbReference type="ARBA" id="ARBA00022692"/>
    </source>
</evidence>
<gene>
    <name evidence="10" type="ORF">METZ01_LOCUS43040</name>
</gene>
<dbReference type="Gene3D" id="1.10.3720.10">
    <property type="entry name" value="MetI-like"/>
    <property type="match status" value="1"/>
</dbReference>
<reference evidence="10" key="1">
    <citation type="submission" date="2018-05" db="EMBL/GenBank/DDBJ databases">
        <authorList>
            <person name="Lanie J.A."/>
            <person name="Ng W.-L."/>
            <person name="Kazmierczak K.M."/>
            <person name="Andrzejewski T.M."/>
            <person name="Davidsen T.M."/>
            <person name="Wayne K.J."/>
            <person name="Tettelin H."/>
            <person name="Glass J.I."/>
            <person name="Rusch D."/>
            <person name="Podicherti R."/>
            <person name="Tsui H.-C.T."/>
            <person name="Winkler M.E."/>
        </authorList>
    </citation>
    <scope>NUCLEOTIDE SEQUENCE</scope>
</reference>
<dbReference type="GO" id="GO:0043190">
    <property type="term" value="C:ATP-binding cassette (ABC) transporter complex"/>
    <property type="evidence" value="ECO:0007669"/>
    <property type="project" value="InterPro"/>
</dbReference>
<dbReference type="GO" id="GO:0031460">
    <property type="term" value="P:glycine betaine transport"/>
    <property type="evidence" value="ECO:0007669"/>
    <property type="project" value="TreeGrafter"/>
</dbReference>
<dbReference type="Gene3D" id="3.40.190.120">
    <property type="entry name" value="Osmoprotection protein (prox), domain 2"/>
    <property type="match status" value="1"/>
</dbReference>
<feature type="transmembrane region" description="Helical" evidence="8">
    <location>
        <begin position="297"/>
        <end position="318"/>
    </location>
</feature>
<comment type="similarity">
    <text evidence="6">In the C-terminal section; belongs to the OsmX family.</text>
</comment>
<evidence type="ECO:0000256" key="5">
    <source>
        <dbReference type="ARBA" id="ARBA00023136"/>
    </source>
</evidence>
<evidence type="ECO:0000256" key="8">
    <source>
        <dbReference type="SAM" id="Phobius"/>
    </source>
</evidence>
<dbReference type="InterPro" id="IPR051204">
    <property type="entry name" value="ABC_transp_perm/SBD"/>
</dbReference>
<sequence>MLVALLATSKAVAQPDVINVGSKTFTESYVLAEIMAQLLEINDYKVTRRFGFAGTLISFRALRNGEIDVYPEYTGTINEVILESQRTLNLAELSAALAPIELDLLSPLGFNNTYALTVKTSLAEKLQLEKISDLTQYPILRFGLSHEFRDRADGWSGLKDIYALPQSSSGIEHGLAYQALLTDEIDVTDAYSTDAELLHYDLVILQDDLGYFPSYLALPLARQDMNANAKEILTLLTDRIDANIMQSLNAQVIIDGKTFSEVASEFLFEQNLSRTVRSDSRDLWPSLVRNTLTHLKLTGIAVLAACIIGLTLALAVYRSKPLSRILLYTAGLLQTIPSIALLALMIPLAGVGQLPAIIALFLYSLLPITRNAITALTTIDPLIQQVAQALGLSTRQQLRYVYLPLSLPHLLSGIRIAAVVSIGTATLAAFIGAGGLGEPIVTGLALNNTGLILQGALPAALLALLTELTFEGIERGLVPPHLISTQSTS</sequence>
<evidence type="ECO:0000256" key="6">
    <source>
        <dbReference type="ARBA" id="ARBA00035642"/>
    </source>
</evidence>
<dbReference type="SUPFAM" id="SSF161098">
    <property type="entry name" value="MetI-like"/>
    <property type="match status" value="1"/>
</dbReference>
<dbReference type="InterPro" id="IPR007210">
    <property type="entry name" value="ABC_Gly_betaine_transp_sub-bd"/>
</dbReference>
<name>A0A381REF2_9ZZZZ</name>
<feature type="domain" description="ABC transmembrane type-1" evidence="9">
    <location>
        <begin position="291"/>
        <end position="470"/>
    </location>
</feature>
<keyword evidence="4 8" id="KW-1133">Transmembrane helix</keyword>
<keyword evidence="5 8" id="KW-0472">Membrane</keyword>
<comment type="subcellular location">
    <subcellularLocation>
        <location evidence="1">Membrane</location>
        <topology evidence="1">Multi-pass membrane protein</topology>
    </subcellularLocation>
</comment>
<evidence type="ECO:0000256" key="7">
    <source>
        <dbReference type="ARBA" id="ARBA00035652"/>
    </source>
</evidence>
<dbReference type="PROSITE" id="PS50928">
    <property type="entry name" value="ABC_TM1"/>
    <property type="match status" value="1"/>
</dbReference>
<dbReference type="Pfam" id="PF00528">
    <property type="entry name" value="BPD_transp_1"/>
    <property type="match status" value="1"/>
</dbReference>
<keyword evidence="3 8" id="KW-0812">Transmembrane</keyword>
<dbReference type="PANTHER" id="PTHR30177">
    <property type="entry name" value="GLYCINE BETAINE/L-PROLINE TRANSPORT SYSTEM PERMEASE PROTEIN PROW"/>
    <property type="match status" value="1"/>
</dbReference>
<evidence type="ECO:0000313" key="10">
    <source>
        <dbReference type="EMBL" id="SUZ90186.1"/>
    </source>
</evidence>
<accession>A0A381REF2</accession>
<dbReference type="PANTHER" id="PTHR30177:SF4">
    <property type="entry name" value="OSMOPROTECTANT IMPORT PERMEASE PROTEIN OSMW"/>
    <property type="match status" value="1"/>
</dbReference>